<comment type="caution">
    <text evidence="1">The sequence shown here is derived from an EMBL/GenBank/DDBJ whole genome shotgun (WGS) entry which is preliminary data.</text>
</comment>
<name>A0A135HPY1_9HYPH</name>
<dbReference type="RefSeq" id="WP_068884447.1">
    <property type="nucleotide sequence ID" value="NZ_LNTU01000038.1"/>
</dbReference>
<evidence type="ECO:0000313" key="1">
    <source>
        <dbReference type="EMBL" id="KXF75265.1"/>
    </source>
</evidence>
<accession>A0A135HPY1</accession>
<protein>
    <submittedName>
        <fullName evidence="1">Uncharacterized protein</fullName>
    </submittedName>
</protein>
<dbReference type="OrthoDB" id="9151061at2"/>
<proteinExistence type="predicted"/>
<dbReference type="EMBL" id="LNTU01000038">
    <property type="protein sequence ID" value="KXF75265.1"/>
    <property type="molecule type" value="Genomic_DNA"/>
</dbReference>
<reference evidence="1 2" key="1">
    <citation type="submission" date="2015-11" db="EMBL/GenBank/DDBJ databases">
        <title>Draft genome sequence of Paramesorhizobium deserti A-3-E, a strain highly resistant to diverse beta-lactam antibiotics.</title>
        <authorList>
            <person name="Lv R."/>
            <person name="Yang X."/>
            <person name="Fang N."/>
            <person name="Guo J."/>
            <person name="Luo X."/>
            <person name="Peng F."/>
            <person name="Yang R."/>
            <person name="Cui Y."/>
            <person name="Fang C."/>
            <person name="Song Y."/>
        </authorList>
    </citation>
    <scope>NUCLEOTIDE SEQUENCE [LARGE SCALE GENOMIC DNA]</scope>
    <source>
        <strain evidence="1 2">A-3-E</strain>
    </source>
</reference>
<dbReference type="STRING" id="1494590.ATN84_18495"/>
<sequence length="241" mass="28060">MKIKQNAVRVLATTMRRYSEANLAFKTLKHVDLEEAIENLDRAFESKLEALHSLYDVDKSDFDYFVNPDTAVLIMLRNALHHRDHELFSSWNAEMNKPGGPRRFLGAEFLLVSHRLVNPASTARQFYKIQDFLMRVDPVLQSPALENKLSSANRQSLIQHLRAGLHFDDVLRKAERERYPQKQIYLNVIPVFISAVSRVFRSLRDRGLIFEGADALDFRDHFDEKLVVDFSNLNYDKVRII</sequence>
<organism evidence="1 2">
    <name type="scientific">Paramesorhizobium deserti</name>
    <dbReference type="NCBI Taxonomy" id="1494590"/>
    <lineage>
        <taxon>Bacteria</taxon>
        <taxon>Pseudomonadati</taxon>
        <taxon>Pseudomonadota</taxon>
        <taxon>Alphaproteobacteria</taxon>
        <taxon>Hyphomicrobiales</taxon>
        <taxon>Phyllobacteriaceae</taxon>
        <taxon>Paramesorhizobium</taxon>
    </lineage>
</organism>
<evidence type="ECO:0000313" key="2">
    <source>
        <dbReference type="Proteomes" id="UP000070107"/>
    </source>
</evidence>
<dbReference type="Proteomes" id="UP000070107">
    <property type="component" value="Unassembled WGS sequence"/>
</dbReference>
<gene>
    <name evidence="1" type="ORF">ATN84_18495</name>
</gene>
<dbReference type="AlphaFoldDB" id="A0A135HPY1"/>
<keyword evidence="2" id="KW-1185">Reference proteome</keyword>